<dbReference type="Pfam" id="PF01841">
    <property type="entry name" value="Transglut_core"/>
    <property type="match status" value="1"/>
</dbReference>
<gene>
    <name evidence="1" type="ORF">ACEZDG_10700</name>
</gene>
<comment type="caution">
    <text evidence="1">The sequence shown here is derived from an EMBL/GenBank/DDBJ whole genome shotgun (WGS) entry which is preliminary data.</text>
</comment>
<dbReference type="InterPro" id="IPR002931">
    <property type="entry name" value="Transglutaminase-like"/>
</dbReference>
<dbReference type="PANTHER" id="PTHR33490">
    <property type="entry name" value="BLR5614 PROTEIN-RELATED"/>
    <property type="match status" value="1"/>
</dbReference>
<sequence>MGRRLRIRHETVAAYEGTAASSYNEVRMTPLTLPAQTVLDARITVNPAAPTWSYWDYWGTQVTVFDLPEPHTRLSVTATSMVETSPPAPLPVPPARREIRERGGSTALAEFLAATPRTTLGGEPVARALDAADGLDAHTAAAAVAELVRGHVVYTQGATGVYTGAQEAWELEVGVCQDFAHLTASLLRAVGIPARYVSGYLHPDPDADPLVSVAGQSHAWVEYWAGEWIGHDPTNGTRAGESHVVVGRGREYGDVPPHKGVYRGAAGGMPRVEVEFVRLQ</sequence>
<dbReference type="PANTHER" id="PTHR33490:SF6">
    <property type="entry name" value="SLL1049 PROTEIN"/>
    <property type="match status" value="1"/>
</dbReference>
<reference evidence="1 2" key="1">
    <citation type="submission" date="2024-09" db="EMBL/GenBank/DDBJ databases">
        <authorList>
            <person name="Lee S.D."/>
        </authorList>
    </citation>
    <scope>NUCLEOTIDE SEQUENCE [LARGE SCALE GENOMIC DNA]</scope>
    <source>
        <strain evidence="1 2">N1-1</strain>
    </source>
</reference>
<dbReference type="Gene3D" id="3.10.620.30">
    <property type="match status" value="1"/>
</dbReference>
<dbReference type="EMBL" id="JBHEZX010000004">
    <property type="protein sequence ID" value="MFC1409747.1"/>
    <property type="molecule type" value="Genomic_DNA"/>
</dbReference>
<keyword evidence="2" id="KW-1185">Reference proteome</keyword>
<dbReference type="SMART" id="SM00460">
    <property type="entry name" value="TGc"/>
    <property type="match status" value="1"/>
</dbReference>
<dbReference type="SUPFAM" id="SSF54001">
    <property type="entry name" value="Cysteine proteinases"/>
    <property type="match status" value="1"/>
</dbReference>
<accession>A0ABV6V811</accession>
<dbReference type="InterPro" id="IPR038765">
    <property type="entry name" value="Papain-like_cys_pep_sf"/>
</dbReference>
<dbReference type="Proteomes" id="UP001592582">
    <property type="component" value="Unassembled WGS sequence"/>
</dbReference>
<dbReference type="Pfam" id="PF08379">
    <property type="entry name" value="Bact_transglu_N"/>
    <property type="match status" value="1"/>
</dbReference>
<name>A0ABV6V811_9ACTN</name>
<evidence type="ECO:0000313" key="1">
    <source>
        <dbReference type="EMBL" id="MFC1409747.1"/>
    </source>
</evidence>
<organism evidence="1 2">
    <name type="scientific">Streptacidiphilus alkalitolerans</name>
    <dbReference type="NCBI Taxonomy" id="3342712"/>
    <lineage>
        <taxon>Bacteria</taxon>
        <taxon>Bacillati</taxon>
        <taxon>Actinomycetota</taxon>
        <taxon>Actinomycetes</taxon>
        <taxon>Kitasatosporales</taxon>
        <taxon>Streptomycetaceae</taxon>
        <taxon>Streptacidiphilus</taxon>
    </lineage>
</organism>
<evidence type="ECO:0000313" key="2">
    <source>
        <dbReference type="Proteomes" id="UP001592582"/>
    </source>
</evidence>
<dbReference type="InterPro" id="IPR013589">
    <property type="entry name" value="Bac_transglu_N"/>
</dbReference>
<protein>
    <submittedName>
        <fullName evidence="1">Transglutaminase domain-containing protein</fullName>
    </submittedName>
</protein>
<proteinExistence type="predicted"/>